<dbReference type="Proteomes" id="UP000054928">
    <property type="component" value="Unassembled WGS sequence"/>
</dbReference>
<organism evidence="1 2">
    <name type="scientific">Plasmopara halstedii</name>
    <name type="common">Downy mildew of sunflower</name>
    <dbReference type="NCBI Taxonomy" id="4781"/>
    <lineage>
        <taxon>Eukaryota</taxon>
        <taxon>Sar</taxon>
        <taxon>Stramenopiles</taxon>
        <taxon>Oomycota</taxon>
        <taxon>Peronosporomycetes</taxon>
        <taxon>Peronosporales</taxon>
        <taxon>Peronosporaceae</taxon>
        <taxon>Plasmopara</taxon>
    </lineage>
</organism>
<dbReference type="RefSeq" id="XP_024572703.1">
    <property type="nucleotide sequence ID" value="XM_024719656.1"/>
</dbReference>
<dbReference type="AlphaFoldDB" id="A0A0P1A7M1"/>
<protein>
    <submittedName>
        <fullName evidence="1">Uncharacterized protein</fullName>
    </submittedName>
</protein>
<dbReference type="EMBL" id="CCYD01000193">
    <property type="protein sequence ID" value="CEG36334.1"/>
    <property type="molecule type" value="Genomic_DNA"/>
</dbReference>
<sequence>MPEAAVILDCRKHPYTLHTIGRFRSSISCGYERLLKVSGRIDHDHWFGNRALYHYAMAP</sequence>
<keyword evidence="2" id="KW-1185">Reference proteome</keyword>
<reference evidence="2" key="1">
    <citation type="submission" date="2014-09" db="EMBL/GenBank/DDBJ databases">
        <authorList>
            <person name="Sharma Rahul"/>
            <person name="Thines Marco"/>
        </authorList>
    </citation>
    <scope>NUCLEOTIDE SEQUENCE [LARGE SCALE GENOMIC DNA]</scope>
</reference>
<evidence type="ECO:0000313" key="2">
    <source>
        <dbReference type="Proteomes" id="UP000054928"/>
    </source>
</evidence>
<name>A0A0P1A7M1_PLAHL</name>
<evidence type="ECO:0000313" key="1">
    <source>
        <dbReference type="EMBL" id="CEG36334.1"/>
    </source>
</evidence>
<proteinExistence type="predicted"/>
<accession>A0A0P1A7M1</accession>
<dbReference type="GeneID" id="36397479"/>